<dbReference type="Gene3D" id="3.40.630.20">
    <property type="entry name" value="Peptidase C15, pyroglutamyl peptidase I-like"/>
    <property type="match status" value="1"/>
</dbReference>
<dbReference type="EMBL" id="CAJVPZ010024996">
    <property type="protein sequence ID" value="CAG8720965.1"/>
    <property type="molecule type" value="Genomic_DNA"/>
</dbReference>
<accession>A0A9N9I514</accession>
<dbReference type="AlphaFoldDB" id="A0A9N9I514"/>
<evidence type="ECO:0000256" key="3">
    <source>
        <dbReference type="ARBA" id="ARBA00022801"/>
    </source>
</evidence>
<dbReference type="Proteomes" id="UP000789396">
    <property type="component" value="Unassembled WGS sequence"/>
</dbReference>
<evidence type="ECO:0000313" key="5">
    <source>
        <dbReference type="EMBL" id="CAG8720965.1"/>
    </source>
</evidence>
<dbReference type="InterPro" id="IPR016125">
    <property type="entry name" value="Peptidase_C15-like"/>
</dbReference>
<dbReference type="GO" id="GO:0008234">
    <property type="term" value="F:cysteine-type peptidase activity"/>
    <property type="evidence" value="ECO:0007669"/>
    <property type="project" value="UniProtKB-KW"/>
</dbReference>
<gene>
    <name evidence="5" type="ORF">RFULGI_LOCUS11453</name>
</gene>
<evidence type="ECO:0000256" key="2">
    <source>
        <dbReference type="ARBA" id="ARBA00022670"/>
    </source>
</evidence>
<dbReference type="OrthoDB" id="407146at2759"/>
<comment type="caution">
    <text evidence="5">The sequence shown here is derived from an EMBL/GenBank/DDBJ whole genome shotgun (WGS) entry which is preliminary data.</text>
</comment>
<evidence type="ECO:0000256" key="4">
    <source>
        <dbReference type="ARBA" id="ARBA00022807"/>
    </source>
</evidence>
<dbReference type="GO" id="GO:0006508">
    <property type="term" value="P:proteolysis"/>
    <property type="evidence" value="ECO:0007669"/>
    <property type="project" value="UniProtKB-KW"/>
</dbReference>
<protein>
    <submittedName>
        <fullName evidence="5">18058_t:CDS:1</fullName>
    </submittedName>
</protein>
<reference evidence="5" key="1">
    <citation type="submission" date="2021-06" db="EMBL/GenBank/DDBJ databases">
        <authorList>
            <person name="Kallberg Y."/>
            <person name="Tangrot J."/>
            <person name="Rosling A."/>
        </authorList>
    </citation>
    <scope>NUCLEOTIDE SEQUENCE</scope>
    <source>
        <strain evidence="5">IN212</strain>
    </source>
</reference>
<keyword evidence="2" id="KW-0645">Protease</keyword>
<proteinExistence type="inferred from homology"/>
<keyword evidence="4" id="KW-0788">Thiol protease</keyword>
<evidence type="ECO:0000313" key="6">
    <source>
        <dbReference type="Proteomes" id="UP000789396"/>
    </source>
</evidence>
<name>A0A9N9I514_9GLOM</name>
<dbReference type="SUPFAM" id="SSF53182">
    <property type="entry name" value="Pyrrolidone carboxyl peptidase (pyroglutamate aminopeptidase)"/>
    <property type="match status" value="1"/>
</dbReference>
<dbReference type="Pfam" id="PF01470">
    <property type="entry name" value="Peptidase_C15"/>
    <property type="match status" value="1"/>
</dbReference>
<dbReference type="PANTHER" id="PTHR23402">
    <property type="entry name" value="PROTEASE FAMILY C15 PYROGLUTAMYL-PEPTIDASE I-RELATED"/>
    <property type="match status" value="1"/>
</dbReference>
<comment type="similarity">
    <text evidence="1">Belongs to the peptidase C15 family.</text>
</comment>
<organism evidence="5 6">
    <name type="scientific">Racocetra fulgida</name>
    <dbReference type="NCBI Taxonomy" id="60492"/>
    <lineage>
        <taxon>Eukaryota</taxon>
        <taxon>Fungi</taxon>
        <taxon>Fungi incertae sedis</taxon>
        <taxon>Mucoromycota</taxon>
        <taxon>Glomeromycotina</taxon>
        <taxon>Glomeromycetes</taxon>
        <taxon>Diversisporales</taxon>
        <taxon>Gigasporaceae</taxon>
        <taxon>Racocetra</taxon>
    </lineage>
</organism>
<keyword evidence="3" id="KW-0378">Hydrolase</keyword>
<dbReference type="PANTHER" id="PTHR23402:SF1">
    <property type="entry name" value="PYROGLUTAMYL-PEPTIDASE I"/>
    <property type="match status" value="1"/>
</dbReference>
<keyword evidence="6" id="KW-1185">Reference proteome</keyword>
<feature type="non-terminal residue" evidence="5">
    <location>
        <position position="1"/>
    </location>
</feature>
<evidence type="ECO:0000256" key="1">
    <source>
        <dbReference type="ARBA" id="ARBA00006641"/>
    </source>
</evidence>
<dbReference type="InterPro" id="IPR036440">
    <property type="entry name" value="Peptidase_C15-like_sf"/>
</dbReference>
<sequence length="188" mass="21618">WEAVKQLTGKKIQVKGQDNSIKEVVFDTEEIPVEYGPVLDIIPTFHQDTTKNYKYYIHVGHGYDNRINIETLAHKEGYGLKDNDQKVPEEGCCPAYDPKEIKTDVDVDSLVKHLCHKKKDWENNIRLSENAGRYLCEYTFYVSLCENAKKSSPGAVLFVHVPTEGRPYSIDELAEILKEIGIWVTEHY</sequence>